<sequence>MMPYCSIFRLKRATPSEKLNEMEDLRIAKQDMPHVAPETTGQPARAEAYVAIITCFNRDDTINYSAVRNQVRRQISFGNNILVGDTQGDFTCLTHAEKVRLCAEIVEEADGRVKVLANIGMPSTYQSILVGKDISGLGVDGATVLAPYFADCPDEDVFLHYSKVADSLQMPIYLYNAPAITMRPLSAEVVGQLASHSNIKGIKDNSTDGARMRAYLDIAADNADFVHYVGTDSLICEALSHGAAGCMSDLGNILPRTLNNLCLTFANGSSKEALKWQSLLSELRADLLALGPMALWVKQLLYLMDNSVGLGRQPFPRPNSAQEEALCAIVEKYQIV</sequence>
<name>A0A1I5CJI6_9HYPH</name>
<organism evidence="6 7">
    <name type="scientific">Cohaesibacter marisflavi</name>
    <dbReference type="NCBI Taxonomy" id="655353"/>
    <lineage>
        <taxon>Bacteria</taxon>
        <taxon>Pseudomonadati</taxon>
        <taxon>Pseudomonadota</taxon>
        <taxon>Alphaproteobacteria</taxon>
        <taxon>Hyphomicrobiales</taxon>
        <taxon>Cohaesibacteraceae</taxon>
    </lineage>
</organism>
<dbReference type="EMBL" id="FOVR01000002">
    <property type="protein sequence ID" value="SFN87032.1"/>
    <property type="molecule type" value="Genomic_DNA"/>
</dbReference>
<dbReference type="SMART" id="SM01130">
    <property type="entry name" value="DHDPS"/>
    <property type="match status" value="1"/>
</dbReference>
<dbReference type="Gene3D" id="3.20.20.70">
    <property type="entry name" value="Aldolase class I"/>
    <property type="match status" value="1"/>
</dbReference>
<protein>
    <submittedName>
        <fullName evidence="6">4-hydroxy-tetrahydrodipicolinate synthase</fullName>
    </submittedName>
</protein>
<evidence type="ECO:0000256" key="5">
    <source>
        <dbReference type="PIRSR" id="PIRSR001365-2"/>
    </source>
</evidence>
<dbReference type="STRING" id="655353.SAMN04488056_102253"/>
<dbReference type="OrthoDB" id="9782828at2"/>
<dbReference type="PANTHER" id="PTHR12128">
    <property type="entry name" value="DIHYDRODIPICOLINATE SYNTHASE"/>
    <property type="match status" value="1"/>
</dbReference>
<dbReference type="InterPro" id="IPR013785">
    <property type="entry name" value="Aldolase_TIM"/>
</dbReference>
<dbReference type="PRINTS" id="PR00146">
    <property type="entry name" value="DHPICSNTHASE"/>
</dbReference>
<evidence type="ECO:0000256" key="3">
    <source>
        <dbReference type="PIRNR" id="PIRNR001365"/>
    </source>
</evidence>
<feature type="binding site" evidence="5">
    <location>
        <position position="247"/>
    </location>
    <ligand>
        <name>pyruvate</name>
        <dbReference type="ChEBI" id="CHEBI:15361"/>
    </ligand>
</feature>
<dbReference type="PIRSF" id="PIRSF001365">
    <property type="entry name" value="DHDPS"/>
    <property type="match status" value="1"/>
</dbReference>
<dbReference type="CDD" id="cd00408">
    <property type="entry name" value="DHDPS-like"/>
    <property type="match status" value="1"/>
</dbReference>
<dbReference type="AlphaFoldDB" id="A0A1I5CJI6"/>
<dbReference type="Proteomes" id="UP000199236">
    <property type="component" value="Unassembled WGS sequence"/>
</dbReference>
<dbReference type="GO" id="GO:0008840">
    <property type="term" value="F:4-hydroxy-tetrahydrodipicolinate synthase activity"/>
    <property type="evidence" value="ECO:0007669"/>
    <property type="project" value="TreeGrafter"/>
</dbReference>
<dbReference type="SUPFAM" id="SSF51569">
    <property type="entry name" value="Aldolase"/>
    <property type="match status" value="1"/>
</dbReference>
<keyword evidence="7" id="KW-1185">Reference proteome</keyword>
<reference evidence="6 7" key="1">
    <citation type="submission" date="2016-10" db="EMBL/GenBank/DDBJ databases">
        <authorList>
            <person name="de Groot N.N."/>
        </authorList>
    </citation>
    <scope>NUCLEOTIDE SEQUENCE [LARGE SCALE GENOMIC DNA]</scope>
    <source>
        <strain evidence="6 7">CGMCC 1.9157</strain>
    </source>
</reference>
<dbReference type="PANTHER" id="PTHR12128:SF66">
    <property type="entry name" value="4-HYDROXY-2-OXOGLUTARATE ALDOLASE, MITOCHONDRIAL"/>
    <property type="match status" value="1"/>
</dbReference>
<evidence type="ECO:0000256" key="2">
    <source>
        <dbReference type="ARBA" id="ARBA00023239"/>
    </source>
</evidence>
<dbReference type="InterPro" id="IPR002220">
    <property type="entry name" value="DapA-like"/>
</dbReference>
<evidence type="ECO:0000313" key="7">
    <source>
        <dbReference type="Proteomes" id="UP000199236"/>
    </source>
</evidence>
<dbReference type="Pfam" id="PF00701">
    <property type="entry name" value="DHDPS"/>
    <property type="match status" value="1"/>
</dbReference>
<evidence type="ECO:0000313" key="6">
    <source>
        <dbReference type="EMBL" id="SFN87032.1"/>
    </source>
</evidence>
<keyword evidence="2 3" id="KW-0456">Lyase</keyword>
<evidence type="ECO:0000256" key="1">
    <source>
        <dbReference type="ARBA" id="ARBA00007592"/>
    </source>
</evidence>
<feature type="active site" description="Proton donor/acceptor" evidence="4">
    <location>
        <position position="175"/>
    </location>
</feature>
<comment type="similarity">
    <text evidence="1 3">Belongs to the DapA family.</text>
</comment>
<feature type="active site" description="Schiff-base intermediate with substrate" evidence="4">
    <location>
        <position position="203"/>
    </location>
</feature>
<gene>
    <name evidence="6" type="ORF">SAMN04488056_102253</name>
</gene>
<accession>A0A1I5CJI6</accession>
<evidence type="ECO:0000256" key="4">
    <source>
        <dbReference type="PIRSR" id="PIRSR001365-1"/>
    </source>
</evidence>
<proteinExistence type="inferred from homology"/>